<evidence type="ECO:0000313" key="2">
    <source>
        <dbReference type="Proteomes" id="UP000260005"/>
    </source>
</evidence>
<dbReference type="EMBL" id="MF001358">
    <property type="protein sequence ID" value="ASZ76672.1"/>
    <property type="molecule type" value="Genomic_DNA"/>
</dbReference>
<dbReference type="Proteomes" id="UP000260005">
    <property type="component" value="Segment"/>
</dbReference>
<reference evidence="1 2" key="1">
    <citation type="submission" date="2017-04" db="EMBL/GenBank/DDBJ databases">
        <title>Complete Genome Sequence of Lytic Bacteriophage EF1 Infecting Enterococcus faecalis Isolates.</title>
        <authorList>
            <person name="Kim D."/>
            <person name="Kim Y.J."/>
            <person name="Han B.K."/>
            <person name="Kim H."/>
        </authorList>
    </citation>
    <scope>NUCLEOTIDE SEQUENCE [LARGE SCALE GENOMIC DNA]</scope>
</reference>
<name>A0A249XXK3_9CAUD</name>
<keyword evidence="2" id="KW-1185">Reference proteome</keyword>
<protein>
    <submittedName>
        <fullName evidence="1">Uncharacterized protein</fullName>
    </submittedName>
</protein>
<proteinExistence type="predicted"/>
<sequence>MTKNEKQEKKIFKSFSRNLNAFLKKEGIFPIKKGVHTTGVQISPDGGITWEDYTSIVQALDKYYKVFSREDLEDLVKESFKHSSPVFGAEYKGNDIMVCKRVRYYQEYEINDRLQVALKRWKESGPKK</sequence>
<organism evidence="1 2">
    <name type="scientific">Enterococcus phage EF1</name>
    <dbReference type="NCBI Taxonomy" id="2025813"/>
    <lineage>
        <taxon>Viruses</taxon>
        <taxon>Duplodnaviria</taxon>
        <taxon>Heunggongvirae</taxon>
        <taxon>Uroviricota</taxon>
        <taxon>Caudoviricetes</taxon>
    </lineage>
</organism>
<evidence type="ECO:0000313" key="1">
    <source>
        <dbReference type="EMBL" id="ASZ76672.1"/>
    </source>
</evidence>
<accession>A0A249XXK3</accession>